<gene>
    <name evidence="2" type="ORF">FJU08_14475</name>
</gene>
<dbReference type="GO" id="GO:0000166">
    <property type="term" value="F:nucleotide binding"/>
    <property type="evidence" value="ECO:0007669"/>
    <property type="project" value="InterPro"/>
</dbReference>
<dbReference type="Pfam" id="PF01408">
    <property type="entry name" value="GFO_IDH_MocA"/>
    <property type="match status" value="1"/>
</dbReference>
<evidence type="ECO:0000313" key="2">
    <source>
        <dbReference type="EMBL" id="TPW29061.1"/>
    </source>
</evidence>
<dbReference type="Gene3D" id="3.30.360.10">
    <property type="entry name" value="Dihydrodipicolinate Reductase, domain 2"/>
    <property type="match status" value="1"/>
</dbReference>
<dbReference type="Gene3D" id="3.40.50.720">
    <property type="entry name" value="NAD(P)-binding Rossmann-like Domain"/>
    <property type="match status" value="1"/>
</dbReference>
<dbReference type="PANTHER" id="PTHR43818:SF7">
    <property type="entry name" value="DEHYDROGENASE"/>
    <property type="match status" value="1"/>
</dbReference>
<dbReference type="InterPro" id="IPR050463">
    <property type="entry name" value="Gfo/Idh/MocA_oxidrdct_glycsds"/>
</dbReference>
<comment type="caution">
    <text evidence="2">The sequence shown here is derived from an EMBL/GenBank/DDBJ whole genome shotgun (WGS) entry which is preliminary data.</text>
</comment>
<keyword evidence="3" id="KW-1185">Reference proteome</keyword>
<dbReference type="InterPro" id="IPR036291">
    <property type="entry name" value="NAD(P)-bd_dom_sf"/>
</dbReference>
<protein>
    <submittedName>
        <fullName evidence="2">Gfo/Idh/MocA family oxidoreductase</fullName>
    </submittedName>
</protein>
<dbReference type="InterPro" id="IPR000683">
    <property type="entry name" value="Gfo/Idh/MocA-like_OxRdtase_N"/>
</dbReference>
<name>A0A506U7I6_9HYPH</name>
<dbReference type="SUPFAM" id="SSF51735">
    <property type="entry name" value="NAD(P)-binding Rossmann-fold domains"/>
    <property type="match status" value="1"/>
</dbReference>
<dbReference type="PANTHER" id="PTHR43818">
    <property type="entry name" value="BCDNA.GH03377"/>
    <property type="match status" value="1"/>
</dbReference>
<sequence>MTQIGIAIVGFGKIARDQHLPAIAADRHFRLAGVVDPLLPDDISPAFASMDALLEADRNVDAFALCVPPHVRFPLAMAALKAGCHVLLEKPPATSLTDMAKLKREAEDRGLTLFTSWHSRFAPAAEPARQLLGQCMVRSATLRWNEDVRRWHPHQTWIWRRESFGVFDSGINGLALLNHILPVPLQLESARLVYPESRNAPIAAYLKLAGADGLPVTAEFDWRQTGDDNKTILIETDDGLVAIDRSGMRLQHNGEIICDQAEQEYATLYRHFAALIAAGQSDVDTSPLVQVTDAFAQGLRENGLAFCG</sequence>
<dbReference type="EMBL" id="VHLG01000010">
    <property type="protein sequence ID" value="TPW29061.1"/>
    <property type="molecule type" value="Genomic_DNA"/>
</dbReference>
<organism evidence="2 3">
    <name type="scientific">Martelella alba</name>
    <dbReference type="NCBI Taxonomy" id="2590451"/>
    <lineage>
        <taxon>Bacteria</taxon>
        <taxon>Pseudomonadati</taxon>
        <taxon>Pseudomonadota</taxon>
        <taxon>Alphaproteobacteria</taxon>
        <taxon>Hyphomicrobiales</taxon>
        <taxon>Aurantimonadaceae</taxon>
        <taxon>Martelella</taxon>
    </lineage>
</organism>
<dbReference type="Proteomes" id="UP000318801">
    <property type="component" value="Unassembled WGS sequence"/>
</dbReference>
<reference evidence="2 3" key="1">
    <citation type="submission" date="2019-06" db="EMBL/GenBank/DDBJ databases">
        <authorList>
            <person name="Li M."/>
        </authorList>
    </citation>
    <scope>NUCLEOTIDE SEQUENCE [LARGE SCALE GENOMIC DNA]</scope>
    <source>
        <strain evidence="2 3">BGMRC2036</strain>
    </source>
</reference>
<accession>A0A506U7I6</accession>
<dbReference type="AlphaFoldDB" id="A0A506U7I6"/>
<feature type="domain" description="Gfo/Idh/MocA-like oxidoreductase N-terminal" evidence="1">
    <location>
        <begin position="5"/>
        <end position="114"/>
    </location>
</feature>
<evidence type="ECO:0000313" key="3">
    <source>
        <dbReference type="Proteomes" id="UP000318801"/>
    </source>
</evidence>
<evidence type="ECO:0000259" key="1">
    <source>
        <dbReference type="Pfam" id="PF01408"/>
    </source>
</evidence>
<dbReference type="RefSeq" id="WP_141149738.1">
    <property type="nucleotide sequence ID" value="NZ_VHLG01000010.1"/>
</dbReference>
<proteinExistence type="predicted"/>
<dbReference type="OrthoDB" id="9813657at2"/>